<evidence type="ECO:0000256" key="6">
    <source>
        <dbReference type="ARBA" id="ARBA00023136"/>
    </source>
</evidence>
<dbReference type="PANTHER" id="PTHR23513">
    <property type="entry name" value="INTEGRAL MEMBRANE EFFLUX PROTEIN-RELATED"/>
    <property type="match status" value="1"/>
</dbReference>
<feature type="transmembrane region" description="Helical" evidence="7">
    <location>
        <begin position="199"/>
        <end position="221"/>
    </location>
</feature>
<reference evidence="9" key="1">
    <citation type="submission" date="2019-11" db="EMBL/GenBank/DDBJ databases">
        <title>Microbial mats filling the niche in hypersaline microbial mats.</title>
        <authorList>
            <person name="Wong H.L."/>
            <person name="Macleod F.I."/>
            <person name="White R.A. III"/>
            <person name="Burns B.P."/>
        </authorList>
    </citation>
    <scope>NUCLEOTIDE SEQUENCE</scope>
    <source>
        <strain evidence="9">Bin_327</strain>
    </source>
</reference>
<accession>A0A9D5KB68</accession>
<evidence type="ECO:0000256" key="2">
    <source>
        <dbReference type="ARBA" id="ARBA00022448"/>
    </source>
</evidence>
<evidence type="ECO:0000256" key="1">
    <source>
        <dbReference type="ARBA" id="ARBA00004651"/>
    </source>
</evidence>
<name>A0A9D5KB68_UNCW3</name>
<keyword evidence="2" id="KW-0813">Transport</keyword>
<dbReference type="InterPro" id="IPR036259">
    <property type="entry name" value="MFS_trans_sf"/>
</dbReference>
<organism evidence="9 10">
    <name type="scientific">candidate division WOR-3 bacterium</name>
    <dbReference type="NCBI Taxonomy" id="2052148"/>
    <lineage>
        <taxon>Bacteria</taxon>
        <taxon>Bacteria division WOR-3</taxon>
    </lineage>
</organism>
<keyword evidence="3" id="KW-1003">Cell membrane</keyword>
<keyword evidence="6 7" id="KW-0472">Membrane</keyword>
<keyword evidence="4 7" id="KW-0812">Transmembrane</keyword>
<feature type="domain" description="Major facilitator superfamily (MFS) profile" evidence="8">
    <location>
        <begin position="255"/>
        <end position="447"/>
    </location>
</feature>
<dbReference type="PANTHER" id="PTHR23513:SF11">
    <property type="entry name" value="STAPHYLOFERRIN A TRANSPORTER"/>
    <property type="match status" value="1"/>
</dbReference>
<feature type="transmembrane region" description="Helical" evidence="7">
    <location>
        <begin position="424"/>
        <end position="445"/>
    </location>
</feature>
<keyword evidence="5 7" id="KW-1133">Transmembrane helix</keyword>
<gene>
    <name evidence="9" type="ORF">GF359_10740</name>
</gene>
<feature type="transmembrane region" description="Helical" evidence="7">
    <location>
        <begin position="393"/>
        <end position="412"/>
    </location>
</feature>
<sequence length="447" mass="48865">MVKKIFKKGIYNLKTLGRAFAYRNYRLYFAGHFTSLIGYWMQRVAFEYLIYKVTRSELYIGIVGFTMLVPIFFISPFAGVAADRINRHRMILFTQIMATVQASILAVLALTGTISIWQIIALSVLYGLVRAFDIPARQAFVVHMVERRENLGSAIALNSAMFNLARLVGPALAGLVLGFASDWIRPLVPPGSALVEFSGEGICFIINAVTYLAIIFCLLAMRLPPHKPPALKSHPLKDLKQGIKYAFSSPPIRSILLLLASLAFFGLFYLALLPVVASEELGTVEQLMQQSFGVVKSFEQAFGWLLSGVGIGAIMGAVFIGTRKKVQNLWRIIPVASIIFGGSIAASSFSHNFWITLVLMTLAGFGQMIQFASSNTLLQNIVPDEKRGRVMSLYTIAIVGIVPFGRLVMGTLAEYIGTPLTLRLGGGIAVISALVFGLGVINGLADR</sequence>
<comment type="subcellular location">
    <subcellularLocation>
        <location evidence="1">Cell membrane</location>
        <topology evidence="1">Multi-pass membrane protein</topology>
    </subcellularLocation>
</comment>
<dbReference type="EMBL" id="WJKJ01000354">
    <property type="protein sequence ID" value="MBD3365678.1"/>
    <property type="molecule type" value="Genomic_DNA"/>
</dbReference>
<dbReference type="Proteomes" id="UP000630660">
    <property type="component" value="Unassembled WGS sequence"/>
</dbReference>
<dbReference type="PROSITE" id="PS50850">
    <property type="entry name" value="MFS"/>
    <property type="match status" value="2"/>
</dbReference>
<dbReference type="SUPFAM" id="SSF103473">
    <property type="entry name" value="MFS general substrate transporter"/>
    <property type="match status" value="1"/>
</dbReference>
<evidence type="ECO:0000256" key="3">
    <source>
        <dbReference type="ARBA" id="ARBA00022475"/>
    </source>
</evidence>
<dbReference type="CDD" id="cd06173">
    <property type="entry name" value="MFS_MefA_like"/>
    <property type="match status" value="1"/>
</dbReference>
<proteinExistence type="predicted"/>
<evidence type="ECO:0000259" key="8">
    <source>
        <dbReference type="PROSITE" id="PS50850"/>
    </source>
</evidence>
<dbReference type="Gene3D" id="1.20.1250.20">
    <property type="entry name" value="MFS general substrate transporter like domains"/>
    <property type="match status" value="1"/>
</dbReference>
<comment type="caution">
    <text evidence="9">The sequence shown here is derived from an EMBL/GenBank/DDBJ whole genome shotgun (WGS) entry which is preliminary data.</text>
</comment>
<dbReference type="Pfam" id="PF05977">
    <property type="entry name" value="MFS_3"/>
    <property type="match status" value="2"/>
</dbReference>
<evidence type="ECO:0000256" key="5">
    <source>
        <dbReference type="ARBA" id="ARBA00022989"/>
    </source>
</evidence>
<feature type="transmembrane region" description="Helical" evidence="7">
    <location>
        <begin position="329"/>
        <end position="347"/>
    </location>
</feature>
<feature type="transmembrane region" description="Helical" evidence="7">
    <location>
        <begin position="255"/>
        <end position="277"/>
    </location>
</feature>
<dbReference type="InterPro" id="IPR020846">
    <property type="entry name" value="MFS_dom"/>
</dbReference>
<feature type="transmembrane region" description="Helical" evidence="7">
    <location>
        <begin position="58"/>
        <end position="78"/>
    </location>
</feature>
<feature type="transmembrane region" description="Helical" evidence="7">
    <location>
        <begin position="27"/>
        <end position="46"/>
    </location>
</feature>
<feature type="domain" description="Major facilitator superfamily (MFS) profile" evidence="8">
    <location>
        <begin position="1"/>
        <end position="225"/>
    </location>
</feature>
<evidence type="ECO:0000256" key="7">
    <source>
        <dbReference type="SAM" id="Phobius"/>
    </source>
</evidence>
<feature type="transmembrane region" description="Helical" evidence="7">
    <location>
        <begin position="353"/>
        <end position="372"/>
    </location>
</feature>
<protein>
    <submittedName>
        <fullName evidence="9">MFS transporter</fullName>
    </submittedName>
</protein>
<evidence type="ECO:0000256" key="4">
    <source>
        <dbReference type="ARBA" id="ARBA00022692"/>
    </source>
</evidence>
<dbReference type="AlphaFoldDB" id="A0A9D5KB68"/>
<dbReference type="GO" id="GO:0022857">
    <property type="term" value="F:transmembrane transporter activity"/>
    <property type="evidence" value="ECO:0007669"/>
    <property type="project" value="InterPro"/>
</dbReference>
<dbReference type="InterPro" id="IPR010290">
    <property type="entry name" value="TM_effector"/>
</dbReference>
<dbReference type="GO" id="GO:0005886">
    <property type="term" value="C:plasma membrane"/>
    <property type="evidence" value="ECO:0007669"/>
    <property type="project" value="UniProtKB-SubCell"/>
</dbReference>
<evidence type="ECO:0000313" key="9">
    <source>
        <dbReference type="EMBL" id="MBD3365678.1"/>
    </source>
</evidence>
<evidence type="ECO:0000313" key="10">
    <source>
        <dbReference type="Proteomes" id="UP000630660"/>
    </source>
</evidence>
<feature type="transmembrane region" description="Helical" evidence="7">
    <location>
        <begin position="301"/>
        <end position="322"/>
    </location>
</feature>